<gene>
    <name evidence="1" type="ORF">BD289DRAFT_174995</name>
</gene>
<dbReference type="Proteomes" id="UP000241462">
    <property type="component" value="Unassembled WGS sequence"/>
</dbReference>
<name>A0A2T3ADT9_9PEZI</name>
<organism evidence="1 2">
    <name type="scientific">Coniella lustricola</name>
    <dbReference type="NCBI Taxonomy" id="2025994"/>
    <lineage>
        <taxon>Eukaryota</taxon>
        <taxon>Fungi</taxon>
        <taxon>Dikarya</taxon>
        <taxon>Ascomycota</taxon>
        <taxon>Pezizomycotina</taxon>
        <taxon>Sordariomycetes</taxon>
        <taxon>Sordariomycetidae</taxon>
        <taxon>Diaporthales</taxon>
        <taxon>Schizoparmaceae</taxon>
        <taxon>Coniella</taxon>
    </lineage>
</organism>
<dbReference type="EMBL" id="KZ678405">
    <property type="protein sequence ID" value="PSR93673.1"/>
    <property type="molecule type" value="Genomic_DNA"/>
</dbReference>
<evidence type="ECO:0000313" key="1">
    <source>
        <dbReference type="EMBL" id="PSR93673.1"/>
    </source>
</evidence>
<protein>
    <submittedName>
        <fullName evidence="1">Uncharacterized protein</fullName>
    </submittedName>
</protein>
<reference evidence="1 2" key="1">
    <citation type="journal article" date="2018" name="Mycol. Prog.">
        <title>Coniella lustricola, a new species from submerged detritus.</title>
        <authorList>
            <person name="Raudabaugh D.B."/>
            <person name="Iturriaga T."/>
            <person name="Carver A."/>
            <person name="Mondo S."/>
            <person name="Pangilinan J."/>
            <person name="Lipzen A."/>
            <person name="He G."/>
            <person name="Amirebrahimi M."/>
            <person name="Grigoriev I.V."/>
            <person name="Miller A.N."/>
        </authorList>
    </citation>
    <scope>NUCLEOTIDE SEQUENCE [LARGE SCALE GENOMIC DNA]</scope>
    <source>
        <strain evidence="1 2">B22-T-1</strain>
    </source>
</reference>
<dbReference type="InParanoid" id="A0A2T3ADT9"/>
<accession>A0A2T3ADT9</accession>
<keyword evidence="2" id="KW-1185">Reference proteome</keyword>
<sequence length="191" mass="20210">MRSFEQSATHRPLGYHHWLLLDELILNLPHVLDRPASPLGQPRFALHGAAAAALSGSMHWEEKNAQRDDASGRLGCTGILGTTSTTLSSRPLTGGIRDQAREQNMNNRNSYRRLVGDGSVNLGSGPTGCDIAPCVSGPGRVGALQPCPTEADVRSLGQRDSALACLSDAGGGLYRATSHRSALVCQDKSVV</sequence>
<dbReference type="AlphaFoldDB" id="A0A2T3ADT9"/>
<proteinExistence type="predicted"/>
<evidence type="ECO:0000313" key="2">
    <source>
        <dbReference type="Proteomes" id="UP000241462"/>
    </source>
</evidence>